<protein>
    <submittedName>
        <fullName evidence="1">Uncharacterized protein LOC103486956 isoform X2</fullName>
    </submittedName>
</protein>
<dbReference type="EMBL" id="GGEC01049444">
    <property type="protein sequence ID" value="MBX29928.1"/>
    <property type="molecule type" value="Transcribed_RNA"/>
</dbReference>
<evidence type="ECO:0000313" key="1">
    <source>
        <dbReference type="EMBL" id="MBX29928.1"/>
    </source>
</evidence>
<reference evidence="1" key="1">
    <citation type="submission" date="2018-02" db="EMBL/GenBank/DDBJ databases">
        <title>Rhizophora mucronata_Transcriptome.</title>
        <authorList>
            <person name="Meera S.P."/>
            <person name="Sreeshan A."/>
            <person name="Augustine A."/>
        </authorList>
    </citation>
    <scope>NUCLEOTIDE SEQUENCE</scope>
    <source>
        <tissue evidence="1">Leaf</tissue>
    </source>
</reference>
<organism evidence="1">
    <name type="scientific">Rhizophora mucronata</name>
    <name type="common">Asiatic mangrove</name>
    <dbReference type="NCBI Taxonomy" id="61149"/>
    <lineage>
        <taxon>Eukaryota</taxon>
        <taxon>Viridiplantae</taxon>
        <taxon>Streptophyta</taxon>
        <taxon>Embryophyta</taxon>
        <taxon>Tracheophyta</taxon>
        <taxon>Spermatophyta</taxon>
        <taxon>Magnoliopsida</taxon>
        <taxon>eudicotyledons</taxon>
        <taxon>Gunneridae</taxon>
        <taxon>Pentapetalae</taxon>
        <taxon>rosids</taxon>
        <taxon>fabids</taxon>
        <taxon>Malpighiales</taxon>
        <taxon>Rhizophoraceae</taxon>
        <taxon>Rhizophora</taxon>
    </lineage>
</organism>
<dbReference type="AlphaFoldDB" id="A0A2P2MI85"/>
<accession>A0A2P2MI85</accession>
<name>A0A2P2MI85_RHIMU</name>
<proteinExistence type="predicted"/>
<sequence>MRFYLSNCRMYNNVEAQPGGFQELPQLHSPFLLGMHSMDLVQNLLVVDWGHVGRKFWDPAEYVQSNVSHMLGL</sequence>